<dbReference type="InterPro" id="IPR009061">
    <property type="entry name" value="DNA-bd_dom_put_sf"/>
</dbReference>
<proteinExistence type="predicted"/>
<dbReference type="InterPro" id="IPR010093">
    <property type="entry name" value="SinI_DNA-bd"/>
</dbReference>
<protein>
    <submittedName>
        <fullName evidence="2">Helix-turn-helix domain-containing protein</fullName>
    </submittedName>
</protein>
<dbReference type="Gene3D" id="1.10.1660.10">
    <property type="match status" value="1"/>
</dbReference>
<name>A0ABP4T1W5_9ACTN</name>
<dbReference type="Proteomes" id="UP001500064">
    <property type="component" value="Unassembled WGS sequence"/>
</dbReference>
<sequence length="136" mass="14766">MERYTVEQVADLLGLHVKTVRNYVREGRLPAVRIGKRYRIAKEDVEAFTGVPVTPPAGPAASPRAEVSSIVQVDGLPRVAMDRLSTAVLGALGGGPSGVRVQFVYDEEREHLKVVVLGALEESAQVLRLIDVLVRP</sequence>
<feature type="domain" description="Helix-turn-helix" evidence="1">
    <location>
        <begin position="4"/>
        <end position="48"/>
    </location>
</feature>
<evidence type="ECO:0000313" key="3">
    <source>
        <dbReference type="Proteomes" id="UP001500064"/>
    </source>
</evidence>
<dbReference type="Pfam" id="PF12728">
    <property type="entry name" value="HTH_17"/>
    <property type="match status" value="1"/>
</dbReference>
<organism evidence="2 3">
    <name type="scientific">Nonomuraea maheshkhaliensis</name>
    <dbReference type="NCBI Taxonomy" id="419590"/>
    <lineage>
        <taxon>Bacteria</taxon>
        <taxon>Bacillati</taxon>
        <taxon>Actinomycetota</taxon>
        <taxon>Actinomycetes</taxon>
        <taxon>Streptosporangiales</taxon>
        <taxon>Streptosporangiaceae</taxon>
        <taxon>Nonomuraea</taxon>
    </lineage>
</organism>
<evidence type="ECO:0000259" key="1">
    <source>
        <dbReference type="Pfam" id="PF12728"/>
    </source>
</evidence>
<evidence type="ECO:0000313" key="2">
    <source>
        <dbReference type="EMBL" id="GAA1680294.1"/>
    </source>
</evidence>
<accession>A0ABP4T1W5</accession>
<dbReference type="InterPro" id="IPR041657">
    <property type="entry name" value="HTH_17"/>
</dbReference>
<keyword evidence="3" id="KW-1185">Reference proteome</keyword>
<reference evidence="3" key="1">
    <citation type="journal article" date="2019" name="Int. J. Syst. Evol. Microbiol.">
        <title>The Global Catalogue of Microorganisms (GCM) 10K type strain sequencing project: providing services to taxonomists for standard genome sequencing and annotation.</title>
        <authorList>
            <consortium name="The Broad Institute Genomics Platform"/>
            <consortium name="The Broad Institute Genome Sequencing Center for Infectious Disease"/>
            <person name="Wu L."/>
            <person name="Ma J."/>
        </authorList>
    </citation>
    <scope>NUCLEOTIDE SEQUENCE [LARGE SCALE GENOMIC DNA]</scope>
    <source>
        <strain evidence="3">JCM 13929</strain>
    </source>
</reference>
<comment type="caution">
    <text evidence="2">The sequence shown here is derived from an EMBL/GenBank/DDBJ whole genome shotgun (WGS) entry which is preliminary data.</text>
</comment>
<dbReference type="EMBL" id="BAAAMU010000120">
    <property type="protein sequence ID" value="GAA1680294.1"/>
    <property type="molecule type" value="Genomic_DNA"/>
</dbReference>
<dbReference type="NCBIfam" id="TIGR01764">
    <property type="entry name" value="excise"/>
    <property type="match status" value="1"/>
</dbReference>
<dbReference type="RefSeq" id="WP_346113236.1">
    <property type="nucleotide sequence ID" value="NZ_BAAAMU010000120.1"/>
</dbReference>
<dbReference type="SUPFAM" id="SSF46955">
    <property type="entry name" value="Putative DNA-binding domain"/>
    <property type="match status" value="1"/>
</dbReference>
<gene>
    <name evidence="2" type="ORF">GCM10009733_091330</name>
</gene>